<dbReference type="InterPro" id="IPR006153">
    <property type="entry name" value="Cation/H_exchanger_TM"/>
</dbReference>
<comment type="caution">
    <text evidence="12">The sequence shown here is derived from an EMBL/GenBank/DDBJ whole genome shotgun (WGS) entry which is preliminary data.</text>
</comment>
<feature type="transmembrane region" description="Helical" evidence="10">
    <location>
        <begin position="374"/>
        <end position="396"/>
    </location>
</feature>
<dbReference type="Pfam" id="PF00999">
    <property type="entry name" value="Na_H_Exchanger"/>
    <property type="match status" value="1"/>
</dbReference>
<evidence type="ECO:0000256" key="2">
    <source>
        <dbReference type="ARBA" id="ARBA00022448"/>
    </source>
</evidence>
<evidence type="ECO:0000313" key="12">
    <source>
        <dbReference type="EMBL" id="HGY54482.1"/>
    </source>
</evidence>
<evidence type="ECO:0000256" key="5">
    <source>
        <dbReference type="ARBA" id="ARBA00022989"/>
    </source>
</evidence>
<keyword evidence="5 10" id="KW-1133">Transmembrane helix</keyword>
<dbReference type="GO" id="GO:0005886">
    <property type="term" value="C:plasma membrane"/>
    <property type="evidence" value="ECO:0007669"/>
    <property type="project" value="UniProtKB-SubCell"/>
</dbReference>
<evidence type="ECO:0000256" key="7">
    <source>
        <dbReference type="ARBA" id="ARBA00023065"/>
    </source>
</evidence>
<dbReference type="PANTHER" id="PTHR10110:SF86">
    <property type="entry name" value="SODIUM_HYDROGEN EXCHANGER 7"/>
    <property type="match status" value="1"/>
</dbReference>
<dbReference type="Proteomes" id="UP000885779">
    <property type="component" value="Unassembled WGS sequence"/>
</dbReference>
<dbReference type="GO" id="GO:0098719">
    <property type="term" value="P:sodium ion import across plasma membrane"/>
    <property type="evidence" value="ECO:0007669"/>
    <property type="project" value="TreeGrafter"/>
</dbReference>
<feature type="transmembrane region" description="Helical" evidence="10">
    <location>
        <begin position="277"/>
        <end position="303"/>
    </location>
</feature>
<evidence type="ECO:0000259" key="11">
    <source>
        <dbReference type="Pfam" id="PF00999"/>
    </source>
</evidence>
<keyword evidence="8 10" id="KW-0472">Membrane</keyword>
<evidence type="ECO:0000256" key="10">
    <source>
        <dbReference type="SAM" id="Phobius"/>
    </source>
</evidence>
<keyword evidence="4 10" id="KW-0812">Transmembrane</keyword>
<dbReference type="GO" id="GO:0051453">
    <property type="term" value="P:regulation of intracellular pH"/>
    <property type="evidence" value="ECO:0007669"/>
    <property type="project" value="TreeGrafter"/>
</dbReference>
<evidence type="ECO:0000256" key="8">
    <source>
        <dbReference type="ARBA" id="ARBA00023136"/>
    </source>
</evidence>
<dbReference type="EMBL" id="DRQG01000020">
    <property type="protein sequence ID" value="HGY54482.1"/>
    <property type="molecule type" value="Genomic_DNA"/>
</dbReference>
<feature type="transmembrane region" description="Helical" evidence="10">
    <location>
        <begin position="193"/>
        <end position="218"/>
    </location>
</feature>
<evidence type="ECO:0000256" key="4">
    <source>
        <dbReference type="ARBA" id="ARBA00022692"/>
    </source>
</evidence>
<dbReference type="InterPro" id="IPR018422">
    <property type="entry name" value="Cation/H_exchanger_CPA1"/>
</dbReference>
<dbReference type="GO" id="GO:0015386">
    <property type="term" value="F:potassium:proton antiporter activity"/>
    <property type="evidence" value="ECO:0007669"/>
    <property type="project" value="TreeGrafter"/>
</dbReference>
<comment type="subcellular location">
    <subcellularLocation>
        <location evidence="1">Cell membrane</location>
        <topology evidence="1">Multi-pass membrane protein</topology>
    </subcellularLocation>
</comment>
<dbReference type="Gene3D" id="6.10.140.1330">
    <property type="match status" value="1"/>
</dbReference>
<feature type="transmembrane region" description="Helical" evidence="10">
    <location>
        <begin position="31"/>
        <end position="51"/>
    </location>
</feature>
<dbReference type="GO" id="GO:0015385">
    <property type="term" value="F:sodium:proton antiporter activity"/>
    <property type="evidence" value="ECO:0007669"/>
    <property type="project" value="InterPro"/>
</dbReference>
<accession>A0A7V4WUK0</accession>
<feature type="transmembrane region" description="Helical" evidence="10">
    <location>
        <begin position="309"/>
        <end position="338"/>
    </location>
</feature>
<evidence type="ECO:0000256" key="3">
    <source>
        <dbReference type="ARBA" id="ARBA00022475"/>
    </source>
</evidence>
<protein>
    <recommendedName>
        <fullName evidence="11">Cation/H+ exchanger transmembrane domain-containing protein</fullName>
    </recommendedName>
</protein>
<keyword evidence="6" id="KW-0915">Sodium</keyword>
<keyword evidence="2" id="KW-0813">Transport</keyword>
<dbReference type="AlphaFoldDB" id="A0A7V4WUK0"/>
<feature type="transmembrane region" description="Helical" evidence="10">
    <location>
        <begin position="58"/>
        <end position="78"/>
    </location>
</feature>
<feature type="transmembrane region" description="Helical" evidence="10">
    <location>
        <begin position="163"/>
        <end position="181"/>
    </location>
</feature>
<gene>
    <name evidence="12" type="ORF">ENK44_02145</name>
</gene>
<evidence type="ECO:0000256" key="9">
    <source>
        <dbReference type="ARBA" id="ARBA00023201"/>
    </source>
</evidence>
<feature type="domain" description="Cation/H+ exchanger transmembrane" evidence="11">
    <location>
        <begin position="18"/>
        <end position="401"/>
    </location>
</feature>
<proteinExistence type="predicted"/>
<keyword evidence="9" id="KW-0739">Sodium transport</keyword>
<organism evidence="12">
    <name type="scientific">Caldithrix abyssi</name>
    <dbReference type="NCBI Taxonomy" id="187145"/>
    <lineage>
        <taxon>Bacteria</taxon>
        <taxon>Pseudomonadati</taxon>
        <taxon>Calditrichota</taxon>
        <taxon>Calditrichia</taxon>
        <taxon>Calditrichales</taxon>
        <taxon>Calditrichaceae</taxon>
        <taxon>Caldithrix</taxon>
    </lineage>
</organism>
<dbReference type="PANTHER" id="PTHR10110">
    <property type="entry name" value="SODIUM/HYDROGEN EXCHANGER"/>
    <property type="match status" value="1"/>
</dbReference>
<feature type="transmembrane region" description="Helical" evidence="10">
    <location>
        <begin position="90"/>
        <end position="112"/>
    </location>
</feature>
<evidence type="ECO:0000256" key="1">
    <source>
        <dbReference type="ARBA" id="ARBA00004651"/>
    </source>
</evidence>
<reference evidence="12" key="1">
    <citation type="journal article" date="2020" name="mSystems">
        <title>Genome- and Community-Level Interaction Insights into Carbon Utilization and Element Cycling Functions of Hydrothermarchaeota in Hydrothermal Sediment.</title>
        <authorList>
            <person name="Zhou Z."/>
            <person name="Liu Y."/>
            <person name="Xu W."/>
            <person name="Pan J."/>
            <person name="Luo Z.H."/>
            <person name="Li M."/>
        </authorList>
    </citation>
    <scope>NUCLEOTIDE SEQUENCE [LARGE SCALE GENOMIC DNA]</scope>
    <source>
        <strain evidence="12">HyVt-577</strain>
    </source>
</reference>
<keyword evidence="7" id="KW-0406">Ion transport</keyword>
<sequence>MTVPNEILFFALLLFSGLVLAAVFQRFHVPSSLWYLLVGFLAALWISSSGYDLGLRWFNFRFIAFYMILPALVFTAALELDVRALMRHLISILILSIPVFLIMLLISAALLYDGIDSSEGFPWAAAFLTATILSATDPEEILHFCEKFGAPQRLILLIKGESLFNDAGSILIYGLVMNFALGSKSSWHLSDALSHFLLLFFGGILTGLAGGLILWLFFRLVKGQSERLLLILITVYAGFILSETVFNVSGVMTLLTLGIISNLLYDSKAESSEKDTLFHLWSFLAHLAHALVMILVGISIVPAMFTERWLAMLIGIIAVMAARAIGIYGVFPLFNFFAVREKLNKADKHILFWGSNRGAIAVALALSLPLSLDYWFTIQSITYGVVLFGLLIQLGLTPHFLRRLFKA</sequence>
<evidence type="ECO:0000256" key="6">
    <source>
        <dbReference type="ARBA" id="ARBA00023053"/>
    </source>
</evidence>
<feature type="transmembrane region" description="Helical" evidence="10">
    <location>
        <begin position="248"/>
        <end position="265"/>
    </location>
</feature>
<keyword evidence="3" id="KW-1003">Cell membrane</keyword>
<name>A0A7V4WUK0_CALAY</name>